<evidence type="ECO:0000256" key="4">
    <source>
        <dbReference type="ARBA" id="ARBA00023239"/>
    </source>
</evidence>
<evidence type="ECO:0000259" key="5">
    <source>
        <dbReference type="Pfam" id="PF14821"/>
    </source>
</evidence>
<dbReference type="EMBL" id="CAEZYR010000010">
    <property type="protein sequence ID" value="CAB4730566.1"/>
    <property type="molecule type" value="Genomic_DNA"/>
</dbReference>
<comment type="similarity">
    <text evidence="2">Belongs to the threonine synthase family.</text>
</comment>
<dbReference type="InterPro" id="IPR029144">
    <property type="entry name" value="Thr_synth_N"/>
</dbReference>
<dbReference type="PANTHER" id="PTHR42690">
    <property type="entry name" value="THREONINE SYNTHASE FAMILY MEMBER"/>
    <property type="match status" value="1"/>
</dbReference>
<reference evidence="6" key="1">
    <citation type="submission" date="2020-05" db="EMBL/GenBank/DDBJ databases">
        <authorList>
            <person name="Chiriac C."/>
            <person name="Salcher M."/>
            <person name="Ghai R."/>
            <person name="Kavagutti S V."/>
        </authorList>
    </citation>
    <scope>NUCLEOTIDE SEQUENCE</scope>
</reference>
<feature type="domain" description="Threonine synthase N-terminal" evidence="5">
    <location>
        <begin position="13"/>
        <end position="89"/>
    </location>
</feature>
<evidence type="ECO:0000313" key="8">
    <source>
        <dbReference type="EMBL" id="CAB4917699.1"/>
    </source>
</evidence>
<organism evidence="6">
    <name type="scientific">freshwater metagenome</name>
    <dbReference type="NCBI Taxonomy" id="449393"/>
    <lineage>
        <taxon>unclassified sequences</taxon>
        <taxon>metagenomes</taxon>
        <taxon>ecological metagenomes</taxon>
    </lineage>
</organism>
<dbReference type="InterPro" id="IPR037158">
    <property type="entry name" value="Thr_synth_N_sf"/>
</dbReference>
<evidence type="ECO:0000256" key="2">
    <source>
        <dbReference type="ARBA" id="ARBA00005517"/>
    </source>
</evidence>
<dbReference type="Gene3D" id="3.40.50.1100">
    <property type="match status" value="2"/>
</dbReference>
<dbReference type="InterPro" id="IPR051166">
    <property type="entry name" value="Threonine_Synthase"/>
</dbReference>
<dbReference type="Pfam" id="PF24857">
    <property type="entry name" value="THR4_C"/>
    <property type="match status" value="1"/>
</dbReference>
<dbReference type="InterPro" id="IPR004450">
    <property type="entry name" value="Thr_synthase-like"/>
</dbReference>
<dbReference type="EMBL" id="CAFABA010000024">
    <property type="protein sequence ID" value="CAB4823260.1"/>
    <property type="molecule type" value="Genomic_DNA"/>
</dbReference>
<sequence>MATAPQSHVPLPYVSTRGDAPTLAFTDVLLAGLATDGGLYVPQSWPTLGPAPAHGSHRAYTDVAVEVMWPYVAGTIERATFETIVAEAYSSFETSDVTPLVPLGDGHYLLELFHGPTLAFKDIALQLVGRLFEHELTRRGERVMIVGATSGDTGSAAIEACRDRDVIDIVVLHPAGRVSEVQRRQMTTVASANVHNVAIDGTFDDCQDLVKAMFNDRAFRAEQRLSAVNSINWARVLGQIVYYVVAAERLGDRTAPIAFSVPTGNFGNVFAGYAAQRMGLDVRQFVVGSNRNDILTQFFTTGSMTIGEVHASHSPSMDIQVSSNLERLLFELLGRDGHAVAQMLSRFRAEGHVTIDSDRLKILRHEWSGARVDDDQTLAVIRDVWQRTGMLLDPHTAVGVAATAACRRDPDIPIVTLATAHPAKFPDAVEGATGVRPALPPHLADLFDRPERFVHLPNDLAAVQAFVRSVART</sequence>
<proteinExistence type="inferred from homology"/>
<keyword evidence="4" id="KW-0456">Lyase</keyword>
<gene>
    <name evidence="6" type="ORF">UFOPK2754_00449</name>
    <name evidence="7" type="ORF">UFOPK3139_00840</name>
    <name evidence="8" type="ORF">UFOPK3543_01909</name>
    <name evidence="9" type="ORF">UFOPK3967_01603</name>
</gene>
<dbReference type="AlphaFoldDB" id="A0A6J6S6Y3"/>
<evidence type="ECO:0000313" key="6">
    <source>
        <dbReference type="EMBL" id="CAB4730566.1"/>
    </source>
</evidence>
<keyword evidence="3" id="KW-0663">Pyridoxal phosphate</keyword>
<evidence type="ECO:0000256" key="3">
    <source>
        <dbReference type="ARBA" id="ARBA00022898"/>
    </source>
</evidence>
<dbReference type="EMBL" id="CAFBOS010000095">
    <property type="protein sequence ID" value="CAB5000600.1"/>
    <property type="molecule type" value="Genomic_DNA"/>
</dbReference>
<accession>A0A6J6S6Y3</accession>
<dbReference type="NCBIfam" id="TIGR00260">
    <property type="entry name" value="thrC"/>
    <property type="match status" value="1"/>
</dbReference>
<evidence type="ECO:0000313" key="9">
    <source>
        <dbReference type="EMBL" id="CAB5000600.1"/>
    </source>
</evidence>
<dbReference type="EMBL" id="CAFBMH010000077">
    <property type="protein sequence ID" value="CAB4917699.1"/>
    <property type="molecule type" value="Genomic_DNA"/>
</dbReference>
<dbReference type="Gene3D" id="3.90.1380.10">
    <property type="entry name" value="Threonine synthase, N-terminal domain"/>
    <property type="match status" value="1"/>
</dbReference>
<evidence type="ECO:0000256" key="1">
    <source>
        <dbReference type="ARBA" id="ARBA00001933"/>
    </source>
</evidence>
<dbReference type="InterPro" id="IPR036052">
    <property type="entry name" value="TrpB-like_PALP_sf"/>
</dbReference>
<dbReference type="Pfam" id="PF14821">
    <property type="entry name" value="Thr_synth_N"/>
    <property type="match status" value="1"/>
</dbReference>
<comment type="cofactor">
    <cofactor evidence="1">
        <name>pyridoxal 5'-phosphate</name>
        <dbReference type="ChEBI" id="CHEBI:597326"/>
    </cofactor>
</comment>
<name>A0A6J6S6Y3_9ZZZZ</name>
<dbReference type="GO" id="GO:0016829">
    <property type="term" value="F:lyase activity"/>
    <property type="evidence" value="ECO:0007669"/>
    <property type="project" value="UniProtKB-KW"/>
</dbReference>
<evidence type="ECO:0000313" key="7">
    <source>
        <dbReference type="EMBL" id="CAB4823260.1"/>
    </source>
</evidence>
<dbReference type="SUPFAM" id="SSF53686">
    <property type="entry name" value="Tryptophan synthase beta subunit-like PLP-dependent enzymes"/>
    <property type="match status" value="1"/>
</dbReference>
<protein>
    <submittedName>
        <fullName evidence="6">Unannotated protein</fullName>
    </submittedName>
</protein>
<dbReference type="PANTHER" id="PTHR42690:SF1">
    <property type="entry name" value="THREONINE SYNTHASE-LIKE 2"/>
    <property type="match status" value="1"/>
</dbReference>
<dbReference type="CDD" id="cd01560">
    <property type="entry name" value="Thr-synth_2"/>
    <property type="match status" value="1"/>
</dbReference>